<accession>A0A9P7PV50</accession>
<sequence length="789" mass="88781">MSSVWHVTGSQLRHVGIRDSRSATQAFEDSRLRSLPASQDQANVTCIASTPAPARKRRRPNQDLQERLARCEELLKLYADGATPGQAQIAAETATPTVNETPVSERAESAFPAADKSNNFKSACRMVNDDGSVRFMDSHIWATIYEELQAMRDIVETEDPEDTSILGSSDLSPGNDTDLLCSGHLSTANIEDLVPEPVHALKLWQLFLDRVNPLFKVVHVPSIQPVVLEGAMNMMSMPHNQQALLFSIYSTASLSMSESESVQVLGMTREAAVQSFLAGTKIALVRSNFLKNYNMTILQALVHFMHALQDRCDRHAAWVLTGTLVRIAQKMGYHRDGESLGLDMYETEMRRRIWWQIMIQDSKYAMLSGLNHSPPTLHWDSKMPSNVNDADLFPGSTASVQARDGPTEMAFVLILNEIYKFKLQAEENDDNSAFEAALLGHDVGPDEEASNLMLQKFRDHFRELEVRLAELEDKFIDVNAGNVHKAAQGVRHIFMGSLADMMVPLRQHPEYGTEIFGPKDILFKIFVLASEQRLRQYEAMGECGFLWFAKSYFQLDVFAVMTGQLCQKPTGGLTDRAWIAVEQVYCYHDELYDMSSKQSVTQAQLTLKAWKIREQYYMQHGRHLETPRYILHLRELLPSADSRSSVCQQSNGTTPTTFNQNDAQAQSCSSSFQLEMRPHNISQQQQQQQQQQHQQQQQQQPKSTSQFRQQQVLQGAGSMDPFLGDVLDMSTMDWDVLGDVMNPNDQLSLDMFGYGGYPLVNHHGVTGNGNTGGGHFQQAPGNHLHDRRC</sequence>
<organism evidence="5 6">
    <name type="scientific">Claviceps humidiphila</name>
    <dbReference type="NCBI Taxonomy" id="1294629"/>
    <lineage>
        <taxon>Eukaryota</taxon>
        <taxon>Fungi</taxon>
        <taxon>Dikarya</taxon>
        <taxon>Ascomycota</taxon>
        <taxon>Pezizomycotina</taxon>
        <taxon>Sordariomycetes</taxon>
        <taxon>Hypocreomycetidae</taxon>
        <taxon>Hypocreales</taxon>
        <taxon>Clavicipitaceae</taxon>
        <taxon>Claviceps</taxon>
    </lineage>
</organism>
<protein>
    <recommendedName>
        <fullName evidence="4">Xylanolytic transcriptional activator regulatory domain-containing protein</fullName>
    </recommendedName>
</protein>
<keyword evidence="6" id="KW-1185">Reference proteome</keyword>
<name>A0A9P7PV50_9HYPO</name>
<dbReference type="GO" id="GO:0006351">
    <property type="term" value="P:DNA-templated transcription"/>
    <property type="evidence" value="ECO:0007669"/>
    <property type="project" value="InterPro"/>
</dbReference>
<evidence type="ECO:0000256" key="3">
    <source>
        <dbReference type="SAM" id="MobiDB-lite"/>
    </source>
</evidence>
<dbReference type="PANTHER" id="PTHR31001:SF85">
    <property type="entry name" value="ZN(II)2CYS6 TRANSCRIPTION FACTOR (EUROFUNG)"/>
    <property type="match status" value="1"/>
</dbReference>
<reference evidence="5 6" key="1">
    <citation type="journal article" date="2020" name="bioRxiv">
        <title>Whole genome comparisons of ergot fungi reveals the divergence and evolution of species within the genus Claviceps are the result of varying mechanisms driving genome evolution and host range expansion.</title>
        <authorList>
            <person name="Wyka S.A."/>
            <person name="Mondo S.J."/>
            <person name="Liu M."/>
            <person name="Dettman J."/>
            <person name="Nalam V."/>
            <person name="Broders K.D."/>
        </authorList>
    </citation>
    <scope>NUCLEOTIDE SEQUENCE [LARGE SCALE GENOMIC DNA]</scope>
    <source>
        <strain evidence="5 6">LM576</strain>
    </source>
</reference>
<dbReference type="PANTHER" id="PTHR31001">
    <property type="entry name" value="UNCHARACTERIZED TRANSCRIPTIONAL REGULATORY PROTEIN"/>
    <property type="match status" value="1"/>
</dbReference>
<dbReference type="GO" id="GO:0003677">
    <property type="term" value="F:DNA binding"/>
    <property type="evidence" value="ECO:0007669"/>
    <property type="project" value="InterPro"/>
</dbReference>
<dbReference type="Proteomes" id="UP000732380">
    <property type="component" value="Unassembled WGS sequence"/>
</dbReference>
<evidence type="ECO:0000259" key="4">
    <source>
        <dbReference type="SMART" id="SM00906"/>
    </source>
</evidence>
<comment type="caution">
    <text evidence="5">The sequence shown here is derived from an EMBL/GenBank/DDBJ whole genome shotgun (WGS) entry which is preliminary data.</text>
</comment>
<dbReference type="EMBL" id="SRQM01000563">
    <property type="protein sequence ID" value="KAG6108431.1"/>
    <property type="molecule type" value="Genomic_DNA"/>
</dbReference>
<dbReference type="InterPro" id="IPR007219">
    <property type="entry name" value="XnlR_reg_dom"/>
</dbReference>
<evidence type="ECO:0000256" key="2">
    <source>
        <dbReference type="ARBA" id="ARBA00023242"/>
    </source>
</evidence>
<feature type="compositionally biased region" description="Low complexity" evidence="3">
    <location>
        <begin position="682"/>
        <end position="711"/>
    </location>
</feature>
<gene>
    <name evidence="5" type="ORF">E4U13_006453</name>
</gene>
<dbReference type="AlphaFoldDB" id="A0A9P7PV50"/>
<comment type="subcellular location">
    <subcellularLocation>
        <location evidence="1">Nucleus</location>
    </subcellularLocation>
</comment>
<dbReference type="GO" id="GO:0008270">
    <property type="term" value="F:zinc ion binding"/>
    <property type="evidence" value="ECO:0007669"/>
    <property type="project" value="InterPro"/>
</dbReference>
<feature type="compositionally biased region" description="Polar residues" evidence="3">
    <location>
        <begin position="644"/>
        <end position="673"/>
    </location>
</feature>
<feature type="domain" description="Xylanolytic transcriptional activator regulatory" evidence="4">
    <location>
        <begin position="317"/>
        <end position="390"/>
    </location>
</feature>
<evidence type="ECO:0000313" key="6">
    <source>
        <dbReference type="Proteomes" id="UP000732380"/>
    </source>
</evidence>
<dbReference type="CDD" id="cd12148">
    <property type="entry name" value="fungal_TF_MHR"/>
    <property type="match status" value="1"/>
</dbReference>
<proteinExistence type="predicted"/>
<keyword evidence="2" id="KW-0539">Nucleus</keyword>
<feature type="region of interest" description="Disordered" evidence="3">
    <location>
        <begin position="768"/>
        <end position="789"/>
    </location>
</feature>
<dbReference type="Pfam" id="PF04082">
    <property type="entry name" value="Fungal_trans"/>
    <property type="match status" value="1"/>
</dbReference>
<dbReference type="GO" id="GO:0005634">
    <property type="term" value="C:nucleus"/>
    <property type="evidence" value="ECO:0007669"/>
    <property type="project" value="UniProtKB-SubCell"/>
</dbReference>
<evidence type="ECO:0000313" key="5">
    <source>
        <dbReference type="EMBL" id="KAG6108431.1"/>
    </source>
</evidence>
<evidence type="ECO:0000256" key="1">
    <source>
        <dbReference type="ARBA" id="ARBA00004123"/>
    </source>
</evidence>
<dbReference type="InterPro" id="IPR050613">
    <property type="entry name" value="Sec_Metabolite_Reg"/>
</dbReference>
<dbReference type="SMART" id="SM00906">
    <property type="entry name" value="Fungal_trans"/>
    <property type="match status" value="1"/>
</dbReference>
<feature type="region of interest" description="Disordered" evidence="3">
    <location>
        <begin position="644"/>
        <end position="712"/>
    </location>
</feature>